<feature type="compositionally biased region" description="Low complexity" evidence="1">
    <location>
        <begin position="42"/>
        <end position="56"/>
    </location>
</feature>
<dbReference type="RefSeq" id="WP_106093657.1">
    <property type="nucleotide sequence ID" value="NZ_PVNL01000135.1"/>
</dbReference>
<evidence type="ECO:0000313" key="2">
    <source>
        <dbReference type="EMBL" id="PRP96028.1"/>
    </source>
</evidence>
<protein>
    <submittedName>
        <fullName evidence="2">Uncharacterized protein</fullName>
    </submittedName>
</protein>
<feature type="compositionally biased region" description="Basic residues" evidence="1">
    <location>
        <begin position="461"/>
        <end position="472"/>
    </location>
</feature>
<dbReference type="Gene3D" id="3.40.390.10">
    <property type="entry name" value="Collagenase (Catalytic Domain)"/>
    <property type="match status" value="1"/>
</dbReference>
<organism evidence="2 3">
    <name type="scientific">Enhygromyxa salina</name>
    <dbReference type="NCBI Taxonomy" id="215803"/>
    <lineage>
        <taxon>Bacteria</taxon>
        <taxon>Pseudomonadati</taxon>
        <taxon>Myxococcota</taxon>
        <taxon>Polyangia</taxon>
        <taxon>Nannocystales</taxon>
        <taxon>Nannocystaceae</taxon>
        <taxon>Enhygromyxa</taxon>
    </lineage>
</organism>
<comment type="caution">
    <text evidence="2">The sequence shown here is derived from an EMBL/GenBank/DDBJ whole genome shotgun (WGS) entry which is preliminary data.</text>
</comment>
<dbReference type="EMBL" id="PVNL01000135">
    <property type="protein sequence ID" value="PRP96028.1"/>
    <property type="molecule type" value="Genomic_DNA"/>
</dbReference>
<gene>
    <name evidence="2" type="ORF">ENSA7_68420</name>
</gene>
<feature type="region of interest" description="Disordered" evidence="1">
    <location>
        <begin position="457"/>
        <end position="478"/>
    </location>
</feature>
<reference evidence="2 3" key="1">
    <citation type="submission" date="2018-03" db="EMBL/GenBank/DDBJ databases">
        <title>Draft Genome Sequences of the Obligatory Marine Myxobacteria Enhygromyxa salina SWB007.</title>
        <authorList>
            <person name="Poehlein A."/>
            <person name="Moghaddam J.A."/>
            <person name="Harms H."/>
            <person name="Alanjari M."/>
            <person name="Koenig G.M."/>
            <person name="Daniel R."/>
            <person name="Schaeberle T.F."/>
        </authorList>
    </citation>
    <scope>NUCLEOTIDE SEQUENCE [LARGE SCALE GENOMIC DNA]</scope>
    <source>
        <strain evidence="2 3">SWB007</strain>
    </source>
</reference>
<accession>A0A2S9XT26</accession>
<evidence type="ECO:0000313" key="3">
    <source>
        <dbReference type="Proteomes" id="UP000238823"/>
    </source>
</evidence>
<evidence type="ECO:0000256" key="1">
    <source>
        <dbReference type="SAM" id="MobiDB-lite"/>
    </source>
</evidence>
<feature type="compositionally biased region" description="Low complexity" evidence="1">
    <location>
        <begin position="22"/>
        <end position="32"/>
    </location>
</feature>
<sequence length="608" mass="66589">MRRGGWVVLLCSCLGCGDSGADDGSGMGTAETGAEEGGGADAGADPGPDGPGCDEPWEGWWAGAQADDDGVAQAMQLLPEASAQRGRWHAAAAIDAPVASGSTPGEAEQLRATLISEAAALSTGRSLAVSWCLGNIFPNPQGLFGVIDEEHDAINLERYTLFRKELERATRIWERHSRMNFVHLVPLDDRRKPSGGVCDTALEEVWFRAQTPGCDIMWQGSTNAGGENEFDPEVGSPQNPGGYDRVLCIAHQFLDAAKKQIPYRAGHEAGHILGLAHEYVRWDQGDNPPNSCRDNHPFEPVAPERQLTPEDPWSVMGYDECEGSEKSTGISPHDMMGAYYAFNWADRRVRDMAPQGGGQDRRLWAGNLRPGLLWYAPFPDRLIEWRFAAQQPGPLAYDVIERCMGGAPPCAVHDSNGHWRPIMGQFTGWSDALDVFMYSPDQADDVLLRNRANEGATTRWGSRRSTRPRPIGRSRWSETSSVKVAGATSCCGTGRGWRAITCGASTRAGGTRCWMWMLISVTIGSRSWVTFAAGRTRRTSSGSSRARRRWIRGSSGRWFQSRSRGRSPWRHSVSLPVPSTCRSWVTLTGMAERTCFGMRRGRRPTGCG</sequence>
<dbReference type="InterPro" id="IPR024079">
    <property type="entry name" value="MetalloPept_cat_dom_sf"/>
</dbReference>
<dbReference type="AlphaFoldDB" id="A0A2S9XT26"/>
<feature type="region of interest" description="Disordered" evidence="1">
    <location>
        <begin position="22"/>
        <end position="56"/>
    </location>
</feature>
<proteinExistence type="predicted"/>
<dbReference type="SUPFAM" id="SSF55486">
    <property type="entry name" value="Metalloproteases ('zincins'), catalytic domain"/>
    <property type="match status" value="1"/>
</dbReference>
<name>A0A2S9XT26_9BACT</name>
<dbReference type="Proteomes" id="UP000238823">
    <property type="component" value="Unassembled WGS sequence"/>
</dbReference>
<dbReference type="GO" id="GO:0008237">
    <property type="term" value="F:metallopeptidase activity"/>
    <property type="evidence" value="ECO:0007669"/>
    <property type="project" value="InterPro"/>
</dbReference>